<dbReference type="HOGENOM" id="CLU_1838404_0_0_1"/>
<organism evidence="2">
    <name type="scientific">Oryza punctata</name>
    <name type="common">Red rice</name>
    <dbReference type="NCBI Taxonomy" id="4537"/>
    <lineage>
        <taxon>Eukaryota</taxon>
        <taxon>Viridiplantae</taxon>
        <taxon>Streptophyta</taxon>
        <taxon>Embryophyta</taxon>
        <taxon>Tracheophyta</taxon>
        <taxon>Spermatophyta</taxon>
        <taxon>Magnoliopsida</taxon>
        <taxon>Liliopsida</taxon>
        <taxon>Poales</taxon>
        <taxon>Poaceae</taxon>
        <taxon>BOP clade</taxon>
        <taxon>Oryzoideae</taxon>
        <taxon>Oryzeae</taxon>
        <taxon>Oryzinae</taxon>
        <taxon>Oryza</taxon>
    </lineage>
</organism>
<keyword evidence="3" id="KW-1185">Reference proteome</keyword>
<protein>
    <submittedName>
        <fullName evidence="2">Uncharacterized protein</fullName>
    </submittedName>
</protein>
<proteinExistence type="predicted"/>
<keyword evidence="1" id="KW-0812">Transmembrane</keyword>
<evidence type="ECO:0000256" key="1">
    <source>
        <dbReference type="SAM" id="Phobius"/>
    </source>
</evidence>
<name>A0A0E0LHJ4_ORYPU</name>
<keyword evidence="1" id="KW-0472">Membrane</keyword>
<dbReference type="EnsemblPlants" id="OPUNC07G04140.1">
    <property type="protein sequence ID" value="OPUNC07G04140.1"/>
    <property type="gene ID" value="OPUNC07G04140"/>
</dbReference>
<evidence type="ECO:0000313" key="3">
    <source>
        <dbReference type="Proteomes" id="UP000026962"/>
    </source>
</evidence>
<dbReference type="AlphaFoldDB" id="A0A0E0LHJ4"/>
<dbReference type="Gramene" id="OPUNC07G04140.1">
    <property type="protein sequence ID" value="OPUNC07G04140.1"/>
    <property type="gene ID" value="OPUNC07G04140"/>
</dbReference>
<feature type="transmembrane region" description="Helical" evidence="1">
    <location>
        <begin position="84"/>
        <end position="108"/>
    </location>
</feature>
<accession>A0A0E0LHJ4</accession>
<sequence>MWKSPASDFDDDDLPANEPEFILRAVDDSYRPPQPLPPLAPPHLQRIVARAPPPPPPRPLAVALAQPLLDQPNPCLRDLCNCCYFIKIAHCVLIIILAGVMEALALALPDELKEGLVGAYSVIFPFIIAFSAYFWLVLLE</sequence>
<keyword evidence="1" id="KW-1133">Transmembrane helix</keyword>
<feature type="transmembrane region" description="Helical" evidence="1">
    <location>
        <begin position="115"/>
        <end position="136"/>
    </location>
</feature>
<evidence type="ECO:0000313" key="2">
    <source>
        <dbReference type="EnsemblPlants" id="OPUNC07G04140.1"/>
    </source>
</evidence>
<reference evidence="2" key="2">
    <citation type="submission" date="2018-05" db="EMBL/GenBank/DDBJ databases">
        <title>OpunRS2 (Oryza punctata Reference Sequence Version 2).</title>
        <authorList>
            <person name="Zhang J."/>
            <person name="Kudrna D."/>
            <person name="Lee S."/>
            <person name="Talag J."/>
            <person name="Welchert J."/>
            <person name="Wing R.A."/>
        </authorList>
    </citation>
    <scope>NUCLEOTIDE SEQUENCE [LARGE SCALE GENOMIC DNA]</scope>
</reference>
<reference evidence="2" key="1">
    <citation type="submission" date="2015-04" db="UniProtKB">
        <authorList>
            <consortium name="EnsemblPlants"/>
        </authorList>
    </citation>
    <scope>IDENTIFICATION</scope>
</reference>
<dbReference type="Proteomes" id="UP000026962">
    <property type="component" value="Chromosome 7"/>
</dbReference>